<reference evidence="1" key="1">
    <citation type="submission" date="2020-08" db="EMBL/GenBank/DDBJ databases">
        <title>Bridging the membrane lipid divide: bacteria of the FCB group superphylum have the potential to synthesize archaeal ether lipids.</title>
        <authorList>
            <person name="Villanueva L."/>
            <person name="von Meijenfeldt F.A.B."/>
            <person name="Westbye A.B."/>
            <person name="Yadav S."/>
            <person name="Hopmans E.C."/>
            <person name="Dutilh B.E."/>
            <person name="Sinninghe Damste J.S."/>
        </authorList>
    </citation>
    <scope>NUCLEOTIDE SEQUENCE</scope>
    <source>
        <strain evidence="1">NIOZ-UU159</strain>
    </source>
</reference>
<gene>
    <name evidence="1" type="ORF">NIOZUU159_00022</name>
</gene>
<dbReference type="EMBL" id="MW030575">
    <property type="protein sequence ID" value="QPI16534.1"/>
    <property type="molecule type" value="Genomic_DNA"/>
</dbReference>
<proteinExistence type="predicted"/>
<protein>
    <submittedName>
        <fullName evidence="1">Uncharacterized protein</fullName>
    </submittedName>
</protein>
<evidence type="ECO:0000313" key="1">
    <source>
        <dbReference type="EMBL" id="QPI16534.1"/>
    </source>
</evidence>
<organism evidence="1">
    <name type="scientific">Virus NIOZ-UU159</name>
    <dbReference type="NCBI Taxonomy" id="2763270"/>
    <lineage>
        <taxon>Viruses</taxon>
    </lineage>
</organism>
<accession>A0A7S9SU40</accession>
<name>A0A7S9SU40_9VIRU</name>
<sequence length="65" mass="7720">MKKIINIFKNFVNKIRYNNNPPMLGRWNIKKCNNNMTNINSVYQNRDHCGDIICKTPIKACEYNN</sequence>